<accession>A0A7E4VA43</accession>
<evidence type="ECO:0000313" key="6">
    <source>
        <dbReference type="Proteomes" id="UP000492821"/>
    </source>
</evidence>
<evidence type="ECO:0000256" key="3">
    <source>
        <dbReference type="ARBA" id="ARBA00022763"/>
    </source>
</evidence>
<protein>
    <submittedName>
        <fullName evidence="7">Cell cycle checkpoint protein RAD1</fullName>
    </submittedName>
</protein>
<reference evidence="7" key="2">
    <citation type="submission" date="2020-10" db="UniProtKB">
        <authorList>
            <consortium name="WormBaseParasite"/>
        </authorList>
    </citation>
    <scope>IDENTIFICATION</scope>
</reference>
<comment type="similarity">
    <text evidence="2">Belongs to the rad1 family.</text>
</comment>
<dbReference type="WBParaSite" id="Pan_g18327.t1">
    <property type="protein sequence ID" value="Pan_g18327.t1"/>
    <property type="gene ID" value="Pan_g18327"/>
</dbReference>
<dbReference type="PANTHER" id="PTHR10870:SF0">
    <property type="entry name" value="CELL CYCLE CHECKPOINT PROTEIN RAD1"/>
    <property type="match status" value="1"/>
</dbReference>
<dbReference type="GO" id="GO:0030896">
    <property type="term" value="C:checkpoint clamp complex"/>
    <property type="evidence" value="ECO:0007669"/>
    <property type="project" value="TreeGrafter"/>
</dbReference>
<sequence length="280" mass="31616">MSFYDASLARTDDSFFAVHQSARDLHNLLRCIYVKEKKKCVTMTIYESGMRFIVTGNTVQANAYLKSTLFSEFDLRVDGVLALNVPLLEFMESLNLIGTSGAYVTMRIQGPGSKLELVMRDLNFEVTTQIQTFVAETNLDFNFPVTDIIAKAVVQTRTLRDVMKSIELGSFTVTLRIRPDEFEIVHGSETLSCRTLYPRTSLEVDEVKLYGNTPCINVQYGASFFKRMQTAISIGVKTSFMISNQLMLNTQVTVPQTDKQTVYVEFFHMPESDTSIPPPT</sequence>
<evidence type="ECO:0000256" key="4">
    <source>
        <dbReference type="ARBA" id="ARBA00023204"/>
    </source>
</evidence>
<dbReference type="InterPro" id="IPR003021">
    <property type="entry name" value="Rad1_Rec1_Rad17"/>
</dbReference>
<dbReference type="Proteomes" id="UP000492821">
    <property type="component" value="Unassembled WGS sequence"/>
</dbReference>
<keyword evidence="3" id="KW-0227">DNA damage</keyword>
<name>A0A7E4VA43_PANRE</name>
<keyword evidence="6" id="KW-1185">Reference proteome</keyword>
<dbReference type="Pfam" id="PF02144">
    <property type="entry name" value="Rad1"/>
    <property type="match status" value="1"/>
</dbReference>
<keyword evidence="4" id="KW-0234">DNA repair</keyword>
<comment type="subcellular location">
    <subcellularLocation>
        <location evidence="1">Nucleus</location>
    </subcellularLocation>
</comment>
<evidence type="ECO:0000256" key="2">
    <source>
        <dbReference type="ARBA" id="ARBA00010991"/>
    </source>
</evidence>
<reference evidence="6" key="1">
    <citation type="journal article" date="2013" name="Genetics">
        <title>The draft genome and transcriptome of Panagrellus redivivus are shaped by the harsh demands of a free-living lifestyle.</title>
        <authorList>
            <person name="Srinivasan J."/>
            <person name="Dillman A.R."/>
            <person name="Macchietto M.G."/>
            <person name="Heikkinen L."/>
            <person name="Lakso M."/>
            <person name="Fracchia K.M."/>
            <person name="Antoshechkin I."/>
            <person name="Mortazavi A."/>
            <person name="Wong G."/>
            <person name="Sternberg P.W."/>
        </authorList>
    </citation>
    <scope>NUCLEOTIDE SEQUENCE [LARGE SCALE GENOMIC DNA]</scope>
    <source>
        <strain evidence="6">MT8872</strain>
    </source>
</reference>
<evidence type="ECO:0000256" key="5">
    <source>
        <dbReference type="ARBA" id="ARBA00023242"/>
    </source>
</evidence>
<dbReference type="GO" id="GO:0000077">
    <property type="term" value="P:DNA damage checkpoint signaling"/>
    <property type="evidence" value="ECO:0007669"/>
    <property type="project" value="InterPro"/>
</dbReference>
<dbReference type="PANTHER" id="PTHR10870">
    <property type="entry name" value="CELL CYCLE CHECKPOINT PROTEIN RAD1"/>
    <property type="match status" value="1"/>
</dbReference>
<dbReference type="AlphaFoldDB" id="A0A7E4VA43"/>
<evidence type="ECO:0000256" key="1">
    <source>
        <dbReference type="ARBA" id="ARBA00004123"/>
    </source>
</evidence>
<keyword evidence="5" id="KW-0539">Nucleus</keyword>
<dbReference type="Gene3D" id="3.70.10.10">
    <property type="match status" value="1"/>
</dbReference>
<proteinExistence type="inferred from homology"/>
<organism evidence="6 7">
    <name type="scientific">Panagrellus redivivus</name>
    <name type="common">Microworm</name>
    <dbReference type="NCBI Taxonomy" id="6233"/>
    <lineage>
        <taxon>Eukaryota</taxon>
        <taxon>Metazoa</taxon>
        <taxon>Ecdysozoa</taxon>
        <taxon>Nematoda</taxon>
        <taxon>Chromadorea</taxon>
        <taxon>Rhabditida</taxon>
        <taxon>Tylenchina</taxon>
        <taxon>Panagrolaimomorpha</taxon>
        <taxon>Panagrolaimoidea</taxon>
        <taxon>Panagrolaimidae</taxon>
        <taxon>Panagrellus</taxon>
    </lineage>
</organism>
<evidence type="ECO:0000313" key="7">
    <source>
        <dbReference type="WBParaSite" id="Pan_g18327.t1"/>
    </source>
</evidence>
<dbReference type="GO" id="GO:0006281">
    <property type="term" value="P:DNA repair"/>
    <property type="evidence" value="ECO:0007669"/>
    <property type="project" value="UniProtKB-KW"/>
</dbReference>
<dbReference type="PRINTS" id="PR01245">
    <property type="entry name" value="RAD1REC1"/>
</dbReference>